<protein>
    <recommendedName>
        <fullName evidence="5">Or membrane protein</fullName>
    </recommendedName>
</protein>
<feature type="signal peptide" evidence="2">
    <location>
        <begin position="1"/>
        <end position="27"/>
    </location>
</feature>
<dbReference type="KEGG" id="cok:COCCU_01070"/>
<dbReference type="EMBL" id="CP046455">
    <property type="protein sequence ID" value="QGU06182.1"/>
    <property type="molecule type" value="Genomic_DNA"/>
</dbReference>
<proteinExistence type="predicted"/>
<reference evidence="3 4" key="1">
    <citation type="submission" date="2019-11" db="EMBL/GenBank/DDBJ databases">
        <title>Complete genome sequence of Corynebacterium kalinowskii 1959, a novel Corynebacterium species isolated from soil of a small paddock in Vilsendorf, Germany.</title>
        <authorList>
            <person name="Schaffert L."/>
            <person name="Ruwe M."/>
            <person name="Milse J."/>
            <person name="Hanuschka K."/>
            <person name="Ortseifen V."/>
            <person name="Droste J."/>
            <person name="Brandt D."/>
            <person name="Schlueter L."/>
            <person name="Kutter Y."/>
            <person name="Vinke S."/>
            <person name="Viehoefer P."/>
            <person name="Jacob L."/>
            <person name="Luebke N.-C."/>
            <person name="Schulte-Berndt E."/>
            <person name="Hain C."/>
            <person name="Linder M."/>
            <person name="Schmidt P."/>
            <person name="Wollenschlaeger L."/>
            <person name="Luttermann T."/>
            <person name="Thieme E."/>
            <person name="Hassa J."/>
            <person name="Haak M."/>
            <person name="Wittchen M."/>
            <person name="Mentz A."/>
            <person name="Persicke M."/>
            <person name="Busche T."/>
            <person name="Ruckert C."/>
        </authorList>
    </citation>
    <scope>NUCLEOTIDE SEQUENCE [LARGE SCALE GENOMIC DNA]</scope>
    <source>
        <strain evidence="3 4">2039</strain>
    </source>
</reference>
<dbReference type="RefSeq" id="WP_156229778.1">
    <property type="nucleotide sequence ID" value="NZ_CP046455.1"/>
</dbReference>
<keyword evidence="2" id="KW-0732">Signal</keyword>
<gene>
    <name evidence="3" type="ORF">COCCU_01070</name>
</gene>
<sequence length="121" mass="12214" precursor="true">MRKLRNAAIAAAAATALTLGATSVATAETYVPPREGDIVVTEGSSIPVGSSEGLGDNLNGQNEADGRALFGSSKVNPETGATFDGQPAWAKLLYGLTVTGAIGSVIGLIVGPLYNFIVHGQ</sequence>
<keyword evidence="4" id="KW-1185">Reference proteome</keyword>
<evidence type="ECO:0000256" key="2">
    <source>
        <dbReference type="SAM" id="SignalP"/>
    </source>
</evidence>
<evidence type="ECO:0000313" key="3">
    <source>
        <dbReference type="EMBL" id="QGU06182.1"/>
    </source>
</evidence>
<keyword evidence="1" id="KW-0812">Transmembrane</keyword>
<evidence type="ECO:0000256" key="1">
    <source>
        <dbReference type="SAM" id="Phobius"/>
    </source>
</evidence>
<keyword evidence="1" id="KW-1133">Transmembrane helix</keyword>
<keyword evidence="1" id="KW-0472">Membrane</keyword>
<organism evidence="3 4">
    <name type="scientific">Corynebacterium occultum</name>
    <dbReference type="NCBI Taxonomy" id="2675219"/>
    <lineage>
        <taxon>Bacteria</taxon>
        <taxon>Bacillati</taxon>
        <taxon>Actinomycetota</taxon>
        <taxon>Actinomycetes</taxon>
        <taxon>Mycobacteriales</taxon>
        <taxon>Corynebacteriaceae</taxon>
        <taxon>Corynebacterium</taxon>
    </lineage>
</organism>
<evidence type="ECO:0008006" key="5">
    <source>
        <dbReference type="Google" id="ProtNLM"/>
    </source>
</evidence>
<accession>A0A6B8VL63</accession>
<feature type="chain" id="PRO_5025637161" description="Or membrane protein" evidence="2">
    <location>
        <begin position="28"/>
        <end position="121"/>
    </location>
</feature>
<dbReference type="AlphaFoldDB" id="A0A6B8VL63"/>
<feature type="transmembrane region" description="Helical" evidence="1">
    <location>
        <begin position="92"/>
        <end position="117"/>
    </location>
</feature>
<name>A0A6B8VL63_9CORY</name>
<evidence type="ECO:0000313" key="4">
    <source>
        <dbReference type="Proteomes" id="UP000424462"/>
    </source>
</evidence>
<dbReference type="Proteomes" id="UP000424462">
    <property type="component" value="Chromosome"/>
</dbReference>